<accession>A0AAD4V4X5</accession>
<comment type="caution">
    <text evidence="1">The sequence shown here is derived from an EMBL/GenBank/DDBJ whole genome shotgun (WGS) entry which is preliminary data.</text>
</comment>
<dbReference type="PANTHER" id="PTHR11439:SF496">
    <property type="entry name" value="RNA-DIRECTED DNA POLYMERASE"/>
    <property type="match status" value="1"/>
</dbReference>
<dbReference type="EMBL" id="JAJFAZ020000007">
    <property type="protein sequence ID" value="KAI5317447.1"/>
    <property type="molecule type" value="Genomic_DNA"/>
</dbReference>
<dbReference type="AlphaFoldDB" id="A0AAD4V4X5"/>
<dbReference type="PANTHER" id="PTHR11439">
    <property type="entry name" value="GAG-POL-RELATED RETROTRANSPOSON"/>
    <property type="match status" value="1"/>
</dbReference>
<gene>
    <name evidence="1" type="ORF">L3X38_037154</name>
</gene>
<protein>
    <submittedName>
        <fullName evidence="1">Uncharacterized protein</fullName>
    </submittedName>
</protein>
<evidence type="ECO:0000313" key="1">
    <source>
        <dbReference type="EMBL" id="KAI5317447.1"/>
    </source>
</evidence>
<keyword evidence="2" id="KW-1185">Reference proteome</keyword>
<evidence type="ECO:0000313" key="2">
    <source>
        <dbReference type="Proteomes" id="UP001054821"/>
    </source>
</evidence>
<dbReference type="CDD" id="cd09272">
    <property type="entry name" value="RNase_HI_RT_Ty1"/>
    <property type="match status" value="1"/>
</dbReference>
<dbReference type="Proteomes" id="UP001054821">
    <property type="component" value="Chromosome 7"/>
</dbReference>
<organism evidence="1 2">
    <name type="scientific">Prunus dulcis</name>
    <name type="common">Almond</name>
    <name type="synonym">Amygdalus dulcis</name>
    <dbReference type="NCBI Taxonomy" id="3755"/>
    <lineage>
        <taxon>Eukaryota</taxon>
        <taxon>Viridiplantae</taxon>
        <taxon>Streptophyta</taxon>
        <taxon>Embryophyta</taxon>
        <taxon>Tracheophyta</taxon>
        <taxon>Spermatophyta</taxon>
        <taxon>Magnoliopsida</taxon>
        <taxon>eudicotyledons</taxon>
        <taxon>Gunneridae</taxon>
        <taxon>Pentapetalae</taxon>
        <taxon>rosids</taxon>
        <taxon>fabids</taxon>
        <taxon>Rosales</taxon>
        <taxon>Rosaceae</taxon>
        <taxon>Amygdaloideae</taxon>
        <taxon>Amygdaleae</taxon>
        <taxon>Prunus</taxon>
    </lineage>
</organism>
<sequence length="167" mass="18949">MRKSTSGYVFTLNGGAISWSCKQSTTADSITEAEYIATTEAAKEAVWMIKFIFDPEVVPTIALLVALYCDNNGAIAQAKEPRSHQNSKHIERFFHKIREYISLREVSIIKVVLTDNIADPLTKPMTQLQLDRHLEKMGIIYMADWLWSACVKLLEICPDSKSYDVIF</sequence>
<reference evidence="1 2" key="1">
    <citation type="journal article" date="2022" name="G3 (Bethesda)">
        <title>Whole-genome sequence and methylome profiling of the almond [Prunus dulcis (Mill.) D.A. Webb] cultivar 'Nonpareil'.</title>
        <authorList>
            <person name="D'Amico-Willman K.M."/>
            <person name="Ouma W.Z."/>
            <person name="Meulia T."/>
            <person name="Sideli G.M."/>
            <person name="Gradziel T.M."/>
            <person name="Fresnedo-Ramirez J."/>
        </authorList>
    </citation>
    <scope>NUCLEOTIDE SEQUENCE [LARGE SCALE GENOMIC DNA]</scope>
    <source>
        <strain evidence="1">Clone GOH B32 T37-40</strain>
    </source>
</reference>
<proteinExistence type="predicted"/>
<name>A0AAD4V4X5_PRUDU</name>